<evidence type="ECO:0000259" key="8">
    <source>
        <dbReference type="SMART" id="SM00642"/>
    </source>
</evidence>
<accession>A0ABP7IFU6</accession>
<comment type="caution">
    <text evidence="9">The sequence shown here is derived from an EMBL/GenBank/DDBJ whole genome shotgun (WGS) entry which is preliminary data.</text>
</comment>
<protein>
    <recommendedName>
        <fullName evidence="6">Alpha-1,4-glucan:maltose-1-phosphate maltosyltransferase</fullName>
        <shortName evidence="6">GMPMT</shortName>
        <ecNumber evidence="6">2.4.99.16</ecNumber>
    </recommendedName>
    <alternativeName>
        <fullName evidence="6">(1-&gt;4)-alpha-D-glucan:maltose-1-phosphate alpha-D-maltosyltransferase</fullName>
    </alternativeName>
</protein>
<feature type="domain" description="Glycosyl hydrolase family 13 catalytic" evidence="8">
    <location>
        <begin position="234"/>
        <end position="585"/>
    </location>
</feature>
<evidence type="ECO:0000256" key="2">
    <source>
        <dbReference type="ARBA" id="ARBA00022676"/>
    </source>
</evidence>
<evidence type="ECO:0000256" key="7">
    <source>
        <dbReference type="SAM" id="MobiDB-lite"/>
    </source>
</evidence>
<dbReference type="PANTHER" id="PTHR47786">
    <property type="entry name" value="ALPHA-1,4-GLUCAN:MALTOSE-1-PHOSPHATE MALTOSYLTRANSFERASE"/>
    <property type="match status" value="1"/>
</dbReference>
<dbReference type="CDD" id="cd11344">
    <property type="entry name" value="AmyAc_GlgE_like"/>
    <property type="match status" value="1"/>
</dbReference>
<comment type="similarity">
    <text evidence="6">Belongs to the glycosyl hydrolase 13 family. GlgE subfamily.</text>
</comment>
<dbReference type="InterPro" id="IPR006047">
    <property type="entry name" value="GH13_cat_dom"/>
</dbReference>
<gene>
    <name evidence="6" type="primary">glgE</name>
    <name evidence="9" type="ORF">GCM10022403_058390</name>
</gene>
<keyword evidence="10" id="KW-1185">Reference proteome</keyword>
<dbReference type="PANTHER" id="PTHR47786:SF2">
    <property type="entry name" value="GLYCOSYL HYDROLASE FAMILY 13 CATALYTIC DOMAIN-CONTAINING PROTEIN"/>
    <property type="match status" value="1"/>
</dbReference>
<dbReference type="Gene3D" id="2.60.40.1180">
    <property type="entry name" value="Golgi alpha-mannosidase II"/>
    <property type="match status" value="1"/>
</dbReference>
<dbReference type="EMBL" id="BAABDE010000023">
    <property type="protein sequence ID" value="GAA3817269.1"/>
    <property type="molecule type" value="Genomic_DNA"/>
</dbReference>
<feature type="active site" description="Proton donor" evidence="6">
    <location>
        <position position="445"/>
    </location>
</feature>
<dbReference type="InterPro" id="IPR021828">
    <property type="entry name" value="GlgE_dom_N/S"/>
</dbReference>
<dbReference type="InterPro" id="IPR013780">
    <property type="entry name" value="Glyco_hydro_b"/>
</dbReference>
<dbReference type="Proteomes" id="UP001501009">
    <property type="component" value="Unassembled WGS sequence"/>
</dbReference>
<keyword evidence="3 6" id="KW-0808">Transferase</keyword>
<dbReference type="RefSeq" id="WP_275779793.1">
    <property type="nucleotide sequence ID" value="NZ_BAABDE010000023.1"/>
</dbReference>
<dbReference type="InterPro" id="IPR026585">
    <property type="entry name" value="GlgE"/>
</dbReference>
<evidence type="ECO:0000256" key="6">
    <source>
        <dbReference type="HAMAP-Rule" id="MF_02124"/>
    </source>
</evidence>
<evidence type="ECO:0000256" key="3">
    <source>
        <dbReference type="ARBA" id="ARBA00022679"/>
    </source>
</evidence>
<evidence type="ECO:0000256" key="5">
    <source>
        <dbReference type="ARBA" id="ARBA00048735"/>
    </source>
</evidence>
<feature type="active site" description="Nucleophile" evidence="6">
    <location>
        <position position="416"/>
    </location>
</feature>
<dbReference type="SUPFAM" id="SSF51011">
    <property type="entry name" value="Glycosyl hydrolase domain"/>
    <property type="match status" value="1"/>
</dbReference>
<dbReference type="Gene3D" id="1.20.58.80">
    <property type="entry name" value="Phosphotransferase system, lactose/cellobiose-type IIA subunit"/>
    <property type="match status" value="1"/>
</dbReference>
<feature type="binding site" evidence="6">
    <location>
        <begin position="556"/>
        <end position="557"/>
    </location>
    <ligand>
        <name>alpha-maltose 1-phosphate</name>
        <dbReference type="ChEBI" id="CHEBI:63576"/>
    </ligand>
</feature>
<dbReference type="InterPro" id="IPR049171">
    <property type="entry name" value="GLGE_C"/>
</dbReference>
<dbReference type="InterPro" id="IPR017853">
    <property type="entry name" value="GH"/>
</dbReference>
<comment type="subunit">
    <text evidence="1 6">Homodimer.</text>
</comment>
<sequence length="697" mass="77266">MPATHHSSAPPTTSTEAPPVRPADAGPPAPEPPSAGDVAGIGRIPVLDVRPIVQHGRRPAKAVTGESFEISATVFREGHDAVAANVVLTDPEGRPGPWTPMRELAPGTDRWGATVTAGEIGHWTYTVEAWGDPVTTWRHHAQIKIPAGMDTELVLEEGARLYERAAAGMPGVEGDIALAAVDALRDETRPAAARLAAALTPEVDAVLARHPLREFVTASQTLPLLVERERALYGAWYEFFPRSEGTQDQPHGTFRTAARRLPAIAAMGFDVLYLPPIHPIGTTFRKGRNNTLSAGADDVGVPWAIGSPEGGHDAVHPQLGTIEDFAWFVQEARDNGLEIALDFALQCSPDHPWVQKHPEWFHHRPDGTIAYAENPPKKYQDIYPIAFDADLDGLIAETLRVLRLWMGHGVRIFRVDNPHTKPVLFWQRVIADINATDPDVIFLAEAFTRPAMMHTLAQTGFQQSYTYYTWRNTKAELTEYLTELSGEAAAYMRPNFFVNTPDILHEFLQRGGRPAFALRAVLAATLSPTWGVYSGYELCENVPLRDGSEEYLDSEKYQLKRRDWETAEREGRTITPLITELNTIRRTNPALRQLRDLHFHHADQEAVIAYSKRSGSNTVLVVANLDPHHTQEATVSLDMPQLGLEWHESVPVRDELTGETYHWGRSNYVRLEPGTRPAHVFTVLRPSNPQIGGSPTK</sequence>
<feature type="binding site" evidence="6">
    <location>
        <position position="381"/>
    </location>
    <ligand>
        <name>alpha-maltose 1-phosphate</name>
        <dbReference type="ChEBI" id="CHEBI:63576"/>
    </ligand>
</feature>
<dbReference type="HAMAP" id="MF_02124">
    <property type="entry name" value="GlgE"/>
    <property type="match status" value="1"/>
</dbReference>
<feature type="compositionally biased region" description="Pro residues" evidence="7">
    <location>
        <begin position="19"/>
        <end position="33"/>
    </location>
</feature>
<organism evidence="9 10">
    <name type="scientific">Streptomyces coacervatus</name>
    <dbReference type="NCBI Taxonomy" id="647381"/>
    <lineage>
        <taxon>Bacteria</taxon>
        <taxon>Bacillati</taxon>
        <taxon>Actinomycetota</taxon>
        <taxon>Actinomycetes</taxon>
        <taxon>Kitasatosporales</taxon>
        <taxon>Streptomycetaceae</taxon>
        <taxon>Streptomyces</taxon>
    </lineage>
</organism>
<feature type="region of interest" description="Disordered" evidence="7">
    <location>
        <begin position="1"/>
        <end position="40"/>
    </location>
</feature>
<dbReference type="SMART" id="SM00642">
    <property type="entry name" value="Aamy"/>
    <property type="match status" value="1"/>
</dbReference>
<keyword evidence="2 6" id="KW-0328">Glycosyltransferase</keyword>
<dbReference type="Gene3D" id="2.60.40.10">
    <property type="entry name" value="Immunoglobulins"/>
    <property type="match status" value="1"/>
</dbReference>
<reference evidence="10" key="1">
    <citation type="journal article" date="2019" name="Int. J. Syst. Evol. Microbiol.">
        <title>The Global Catalogue of Microorganisms (GCM) 10K type strain sequencing project: providing services to taxonomists for standard genome sequencing and annotation.</title>
        <authorList>
            <consortium name="The Broad Institute Genomics Platform"/>
            <consortium name="The Broad Institute Genome Sequencing Center for Infectious Disease"/>
            <person name="Wu L."/>
            <person name="Ma J."/>
        </authorList>
    </citation>
    <scope>NUCLEOTIDE SEQUENCE [LARGE SCALE GENOMIC DNA]</scope>
    <source>
        <strain evidence="10">JCM 17138</strain>
    </source>
</reference>
<feature type="site" description="Transition state stabilizer" evidence="6">
    <location>
        <position position="502"/>
    </location>
</feature>
<comment type="catalytic activity">
    <reaction evidence="5 6">
        <text>alpha-maltose 1-phosphate + [(1-&gt;4)-alpha-D-glucosyl](n) = [(1-&gt;4)-alpha-D-glucosyl](n+2) + phosphate</text>
        <dbReference type="Rhea" id="RHEA:42692"/>
        <dbReference type="Rhea" id="RHEA-COMP:9584"/>
        <dbReference type="Rhea" id="RHEA-COMP:10183"/>
        <dbReference type="ChEBI" id="CHEBI:15444"/>
        <dbReference type="ChEBI" id="CHEBI:43474"/>
        <dbReference type="ChEBI" id="CHEBI:63576"/>
        <dbReference type="EC" id="2.4.99.16"/>
    </reaction>
</comment>
<comment type="function">
    <text evidence="6">Maltosyltransferase that uses maltose 1-phosphate (M1P) as the sugar donor to elongate linear or branched alpha-(1-&gt;4)-glucans. Is involved in a branched alpha-glucan biosynthetic pathway from trehalose, together with TreS, Mak and GlgB.</text>
</comment>
<evidence type="ECO:0000256" key="1">
    <source>
        <dbReference type="ARBA" id="ARBA00011738"/>
    </source>
</evidence>
<evidence type="ECO:0000313" key="10">
    <source>
        <dbReference type="Proteomes" id="UP001501009"/>
    </source>
</evidence>
<evidence type="ECO:0000313" key="9">
    <source>
        <dbReference type="EMBL" id="GAA3817269.1"/>
    </source>
</evidence>
<keyword evidence="4 6" id="KW-0119">Carbohydrate metabolism</keyword>
<evidence type="ECO:0000256" key="4">
    <source>
        <dbReference type="ARBA" id="ARBA00023277"/>
    </source>
</evidence>
<dbReference type="Pfam" id="PF21702">
    <property type="entry name" value="GLGE_C"/>
    <property type="match status" value="1"/>
</dbReference>
<proteinExistence type="inferred from homology"/>
<dbReference type="Pfam" id="PF11896">
    <property type="entry name" value="GlgE_dom_N_S"/>
    <property type="match status" value="1"/>
</dbReference>
<feature type="binding site" evidence="6">
    <location>
        <position position="286"/>
    </location>
    <ligand>
        <name>alpha-maltose 1-phosphate</name>
        <dbReference type="ChEBI" id="CHEBI:63576"/>
    </ligand>
</feature>
<feature type="compositionally biased region" description="Low complexity" evidence="7">
    <location>
        <begin position="1"/>
        <end position="18"/>
    </location>
</feature>
<dbReference type="InterPro" id="IPR013783">
    <property type="entry name" value="Ig-like_fold"/>
</dbReference>
<feature type="binding site" evidence="6">
    <location>
        <position position="417"/>
    </location>
    <ligand>
        <name>alpha-maltose 1-phosphate</name>
        <dbReference type="ChEBI" id="CHEBI:63576"/>
    </ligand>
</feature>
<dbReference type="Gene3D" id="3.20.20.80">
    <property type="entry name" value="Glycosidases"/>
    <property type="match status" value="1"/>
</dbReference>
<dbReference type="SUPFAM" id="SSF51445">
    <property type="entry name" value="(Trans)glycosidases"/>
    <property type="match status" value="1"/>
</dbReference>
<feature type="binding site" evidence="6">
    <location>
        <position position="346"/>
    </location>
    <ligand>
        <name>alpha-maltose 1-phosphate</name>
        <dbReference type="ChEBI" id="CHEBI:63576"/>
    </ligand>
</feature>
<dbReference type="EC" id="2.4.99.16" evidence="6"/>
<name>A0ABP7IFU6_9ACTN</name>